<dbReference type="PANTHER" id="PTHR30576:SF10">
    <property type="entry name" value="SLL5057 PROTEIN"/>
    <property type="match status" value="1"/>
</dbReference>
<comment type="similarity">
    <text evidence="2">Belongs to the bacterial sugar transferase family.</text>
</comment>
<evidence type="ECO:0000259" key="8">
    <source>
        <dbReference type="Pfam" id="PF02397"/>
    </source>
</evidence>
<feature type="domain" description="Bacterial sugar transferase" evidence="8">
    <location>
        <begin position="301"/>
        <end position="486"/>
    </location>
</feature>
<evidence type="ECO:0000256" key="5">
    <source>
        <dbReference type="ARBA" id="ARBA00022989"/>
    </source>
</evidence>
<evidence type="ECO:0000313" key="9">
    <source>
        <dbReference type="EMBL" id="TDD12691.1"/>
    </source>
</evidence>
<dbReference type="InterPro" id="IPR003362">
    <property type="entry name" value="Bact_transf"/>
</dbReference>
<dbReference type="Proteomes" id="UP000294543">
    <property type="component" value="Unassembled WGS sequence"/>
</dbReference>
<evidence type="ECO:0000256" key="2">
    <source>
        <dbReference type="ARBA" id="ARBA00006464"/>
    </source>
</evidence>
<dbReference type="PANTHER" id="PTHR30576">
    <property type="entry name" value="COLANIC BIOSYNTHESIS UDP-GLUCOSE LIPID CARRIER TRANSFERASE"/>
    <property type="match status" value="1"/>
</dbReference>
<dbReference type="NCBIfam" id="TIGR03025">
    <property type="entry name" value="EPS_sugtrans"/>
    <property type="match status" value="1"/>
</dbReference>
<feature type="transmembrane region" description="Helical" evidence="7">
    <location>
        <begin position="307"/>
        <end position="327"/>
    </location>
</feature>
<evidence type="ECO:0000256" key="6">
    <source>
        <dbReference type="ARBA" id="ARBA00023136"/>
    </source>
</evidence>
<dbReference type="Pfam" id="PF13727">
    <property type="entry name" value="CoA_binding_3"/>
    <property type="match status" value="1"/>
</dbReference>
<dbReference type="OrthoDB" id="9808602at2"/>
<reference evidence="9 10" key="1">
    <citation type="submission" date="2019-03" db="EMBL/GenBank/DDBJ databases">
        <title>Draft genome sequences of novel Actinobacteria.</title>
        <authorList>
            <person name="Sahin N."/>
            <person name="Ay H."/>
            <person name="Saygin H."/>
        </authorList>
    </citation>
    <scope>NUCLEOTIDE SEQUENCE [LARGE SCALE GENOMIC DNA]</scope>
    <source>
        <strain evidence="9 10">KC712</strain>
    </source>
</reference>
<name>A0A4R4W477_9ACTN</name>
<dbReference type="GO" id="GO:0016780">
    <property type="term" value="F:phosphotransferase activity, for other substituted phosphate groups"/>
    <property type="evidence" value="ECO:0007669"/>
    <property type="project" value="TreeGrafter"/>
</dbReference>
<evidence type="ECO:0000256" key="1">
    <source>
        <dbReference type="ARBA" id="ARBA00004141"/>
    </source>
</evidence>
<evidence type="ECO:0000256" key="4">
    <source>
        <dbReference type="ARBA" id="ARBA00022692"/>
    </source>
</evidence>
<feature type="transmembrane region" description="Helical" evidence="7">
    <location>
        <begin position="43"/>
        <end position="63"/>
    </location>
</feature>
<comment type="caution">
    <text evidence="9">The sequence shown here is derived from an EMBL/GenBank/DDBJ whole genome shotgun (WGS) entry which is preliminary data.</text>
</comment>
<dbReference type="AlphaFoldDB" id="A0A4R4W477"/>
<accession>A0A4R4W477</accession>
<feature type="transmembrane region" description="Helical" evidence="7">
    <location>
        <begin position="131"/>
        <end position="153"/>
    </location>
</feature>
<evidence type="ECO:0000256" key="3">
    <source>
        <dbReference type="ARBA" id="ARBA00022679"/>
    </source>
</evidence>
<keyword evidence="6 7" id="KW-0472">Membrane</keyword>
<evidence type="ECO:0000313" key="10">
    <source>
        <dbReference type="Proteomes" id="UP000294543"/>
    </source>
</evidence>
<feature type="transmembrane region" description="Helical" evidence="7">
    <location>
        <begin position="105"/>
        <end position="125"/>
    </location>
</feature>
<dbReference type="GO" id="GO:0016020">
    <property type="term" value="C:membrane"/>
    <property type="evidence" value="ECO:0007669"/>
    <property type="project" value="UniProtKB-SubCell"/>
</dbReference>
<keyword evidence="5 7" id="KW-1133">Transmembrane helix</keyword>
<feature type="transmembrane region" description="Helical" evidence="7">
    <location>
        <begin position="69"/>
        <end position="93"/>
    </location>
</feature>
<proteinExistence type="inferred from homology"/>
<keyword evidence="4 7" id="KW-0812">Transmembrane</keyword>
<sequence length="492" mass="53781">MVTGEARVRGEGLMAVAGNGHVVSWGAGPRVPSWVRSYRLRAVLADLCGAGAAATIAFTVRFGGLTPYVLPYLLVSLALPVVWCCAVALNRAYEPRMLGVGSEEFRRILQAGVALTAVTAIGSYVTKTDVARGYVVLALPLVTLFTLVLRYGLRRSLHRRRAAGECMRRVVAVGHPVAIIELMRLLRRERHHGMDVVAACLPGGRAGEGVGEVPVAGDFSDVPIAVGQYTADTVAVLACPEMDGQALRRLAWRLERTHTELVVAPALMDVAGPRTTIRPVAGLPLLHVEHPELTGARQLVKNVFDRLVAAALLVLLAPALVVLAIAVRVTSPGPALFRQTRVGKGGKLFTIVKFRTMRRGSERQKITLVSDRDGLLFKMRNDPRVTPLGALMRRHSLDELPQLINVVRGHMSLVGPRPPLPEEVARYGDDVRRRLLVRPGLTGLWQVNGRSDLSWEESVRLDLRYVENWSLTLDLQILWKTWSAVARGQGAY</sequence>
<keyword evidence="3 9" id="KW-0808">Transferase</keyword>
<keyword evidence="10" id="KW-1185">Reference proteome</keyword>
<dbReference type="EMBL" id="SMKP01000195">
    <property type="protein sequence ID" value="TDD12691.1"/>
    <property type="molecule type" value="Genomic_DNA"/>
</dbReference>
<evidence type="ECO:0000256" key="7">
    <source>
        <dbReference type="SAM" id="Phobius"/>
    </source>
</evidence>
<organism evidence="9 10">
    <name type="scientific">Nonomuraea diastatica</name>
    <dbReference type="NCBI Taxonomy" id="1848329"/>
    <lineage>
        <taxon>Bacteria</taxon>
        <taxon>Bacillati</taxon>
        <taxon>Actinomycetota</taxon>
        <taxon>Actinomycetes</taxon>
        <taxon>Streptosporangiales</taxon>
        <taxon>Streptosporangiaceae</taxon>
        <taxon>Nonomuraea</taxon>
    </lineage>
</organism>
<protein>
    <submittedName>
        <fullName evidence="9">Sugar transferase</fullName>
    </submittedName>
</protein>
<gene>
    <name evidence="9" type="ORF">E1294_43195</name>
</gene>
<dbReference type="Pfam" id="PF02397">
    <property type="entry name" value="Bac_transf"/>
    <property type="match status" value="1"/>
</dbReference>
<comment type="subcellular location">
    <subcellularLocation>
        <location evidence="1">Membrane</location>
        <topology evidence="1">Multi-pass membrane protein</topology>
    </subcellularLocation>
</comment>
<dbReference type="InterPro" id="IPR017475">
    <property type="entry name" value="EPS_sugar_tfrase"/>
</dbReference>